<dbReference type="AlphaFoldDB" id="A0A7W9ETV9"/>
<proteinExistence type="predicted"/>
<feature type="compositionally biased region" description="Basic and acidic residues" evidence="1">
    <location>
        <begin position="325"/>
        <end position="339"/>
    </location>
</feature>
<keyword evidence="4" id="KW-1185">Reference proteome</keyword>
<name>A0A7W9ETV9_9SPHN</name>
<dbReference type="EMBL" id="JACIJK010000004">
    <property type="protein sequence ID" value="MBB5714576.1"/>
    <property type="molecule type" value="Genomic_DNA"/>
</dbReference>
<keyword evidence="2" id="KW-0812">Transmembrane</keyword>
<evidence type="ECO:0000313" key="4">
    <source>
        <dbReference type="Proteomes" id="UP000546200"/>
    </source>
</evidence>
<keyword evidence="2" id="KW-1133">Transmembrane helix</keyword>
<evidence type="ECO:0000256" key="1">
    <source>
        <dbReference type="SAM" id="MobiDB-lite"/>
    </source>
</evidence>
<keyword evidence="2" id="KW-0472">Membrane</keyword>
<evidence type="ECO:0000256" key="2">
    <source>
        <dbReference type="SAM" id="Phobius"/>
    </source>
</evidence>
<comment type="caution">
    <text evidence="3">The sequence shown here is derived from an EMBL/GenBank/DDBJ whole genome shotgun (WGS) entry which is preliminary data.</text>
</comment>
<feature type="region of interest" description="Disordered" evidence="1">
    <location>
        <begin position="324"/>
        <end position="397"/>
    </location>
</feature>
<dbReference type="RefSeq" id="WP_184056049.1">
    <property type="nucleotide sequence ID" value="NZ_JACIJK010000004.1"/>
</dbReference>
<accession>A0A7W9ETV9</accession>
<reference evidence="3 4" key="1">
    <citation type="submission" date="2020-08" db="EMBL/GenBank/DDBJ databases">
        <title>Genomic Encyclopedia of Type Strains, Phase IV (KMG-IV): sequencing the most valuable type-strain genomes for metagenomic binning, comparative biology and taxonomic classification.</title>
        <authorList>
            <person name="Goeker M."/>
        </authorList>
    </citation>
    <scope>NUCLEOTIDE SEQUENCE [LARGE SCALE GENOMIC DNA]</scope>
    <source>
        <strain evidence="3 4">DSM 100044</strain>
    </source>
</reference>
<gene>
    <name evidence="3" type="ORF">FHS94_001412</name>
</gene>
<feature type="transmembrane region" description="Helical" evidence="2">
    <location>
        <begin position="183"/>
        <end position="204"/>
    </location>
</feature>
<evidence type="ECO:0000313" key="3">
    <source>
        <dbReference type="EMBL" id="MBB5714576.1"/>
    </source>
</evidence>
<sequence>MFSFDTIDVAIGLALLFLMMSLLCTSLREAIEGVMKTRASDLERGVRQIFQEDGVLTERFYQHPLVYSLFAGDYQRPNSKALIARGGKLPSYIPANQFARALMDMVHQGSAAYSPYGTVTPPLTMVSLREAAAQFPNPQVRRAVLFAIDQARGDLDAARRNLESWFDGTMDRVSGWYKRRTQLILFLIGLTLAVVLNVDAVTIAQRLQSNKVLRNALVEKAQATIRSSGPSGAIGARPEELAAQIESYGLPIGWRRGRPAAQMEARACSAPTPGCVGGRVEVLTPGAIIQMLIGWLITAAAMMLGAPFWFDTLNRLMVIRSTVKPTEKSPEEGSEDRPKARQPADTQDDRAAPQAPHAPFPDIAAGGPTPRASSAATPGGFPFVPNNWADGVEEGVA</sequence>
<organism evidence="3 4">
    <name type="scientific">Sphingomonas aerophila</name>
    <dbReference type="NCBI Taxonomy" id="1344948"/>
    <lineage>
        <taxon>Bacteria</taxon>
        <taxon>Pseudomonadati</taxon>
        <taxon>Pseudomonadota</taxon>
        <taxon>Alphaproteobacteria</taxon>
        <taxon>Sphingomonadales</taxon>
        <taxon>Sphingomonadaceae</taxon>
        <taxon>Sphingomonas</taxon>
    </lineage>
</organism>
<dbReference type="Proteomes" id="UP000546200">
    <property type="component" value="Unassembled WGS sequence"/>
</dbReference>
<feature type="transmembrane region" description="Helical" evidence="2">
    <location>
        <begin position="287"/>
        <end position="310"/>
    </location>
</feature>
<protein>
    <submittedName>
        <fullName evidence="3">Uncharacterized protein</fullName>
    </submittedName>
</protein>
<feature type="transmembrane region" description="Helical" evidence="2">
    <location>
        <begin position="6"/>
        <end position="27"/>
    </location>
</feature>